<keyword evidence="1" id="KW-0732">Signal</keyword>
<evidence type="ECO:0000256" key="1">
    <source>
        <dbReference type="SAM" id="SignalP"/>
    </source>
</evidence>
<feature type="chain" id="PRO_5029560904" evidence="1">
    <location>
        <begin position="20"/>
        <end position="213"/>
    </location>
</feature>
<sequence>MKQLVVMLCLVCCLNSLLAQNTHIIYRDYMYNGKKLFSTTRIIPGSKSKNIHEKITCKKLISLKHEDKTYISCLGSDMSLHFLQLSSDTNLIKTIIELNYGEDASYYPIDVYTFEAEKGSKDIVVKFVEGEGPVYLIKIYRWDFSKNTISDIYTSQFYFSYPSWNPFAKKEEIRIEKGYIVIPYCLGCQSGEDGVLKTDTLFYLLEQKTYSIR</sequence>
<evidence type="ECO:0000313" key="3">
    <source>
        <dbReference type="Proteomes" id="UP000500961"/>
    </source>
</evidence>
<dbReference type="EMBL" id="CP041345">
    <property type="protein sequence ID" value="QKG80883.1"/>
    <property type="molecule type" value="Genomic_DNA"/>
</dbReference>
<keyword evidence="3" id="KW-1185">Reference proteome</keyword>
<organism evidence="2 3">
    <name type="scientific">Tenuifilum thalassicum</name>
    <dbReference type="NCBI Taxonomy" id="2590900"/>
    <lineage>
        <taxon>Bacteria</taxon>
        <taxon>Pseudomonadati</taxon>
        <taxon>Bacteroidota</taxon>
        <taxon>Bacteroidia</taxon>
        <taxon>Bacteroidales</taxon>
        <taxon>Tenuifilaceae</taxon>
        <taxon>Tenuifilum</taxon>
    </lineage>
</organism>
<accession>A0A7D4BEN3</accession>
<name>A0A7D4BEN3_9BACT</name>
<evidence type="ECO:0000313" key="2">
    <source>
        <dbReference type="EMBL" id="QKG80883.1"/>
    </source>
</evidence>
<gene>
    <name evidence="2" type="ORF">FHG85_11620</name>
</gene>
<protein>
    <submittedName>
        <fullName evidence="2">Uncharacterized protein</fullName>
    </submittedName>
</protein>
<feature type="signal peptide" evidence="1">
    <location>
        <begin position="1"/>
        <end position="19"/>
    </location>
</feature>
<proteinExistence type="predicted"/>
<dbReference type="AlphaFoldDB" id="A0A7D4BEN3"/>
<dbReference type="RefSeq" id="WP_173076076.1">
    <property type="nucleotide sequence ID" value="NZ_CP041345.1"/>
</dbReference>
<reference evidence="2 3" key="1">
    <citation type="submission" date="2019-07" db="EMBL/GenBank/DDBJ databases">
        <title>Thalassofilum flectens gen. nov., sp. nov., a novel moderate thermophilic anaerobe from a shallow sea hot spring in Kunashir Island (Russia), representing a new family in the order Bacteroidales, and proposal of Thalassofilacea fam. nov.</title>
        <authorList>
            <person name="Kochetkova T.V."/>
            <person name="Podosokorskaya O.A."/>
            <person name="Novikov A."/>
            <person name="Elcheninov A.G."/>
            <person name="Toshchakov S.V."/>
            <person name="Kublanov I.V."/>
        </authorList>
    </citation>
    <scope>NUCLEOTIDE SEQUENCE [LARGE SCALE GENOMIC DNA]</scope>
    <source>
        <strain evidence="2 3">38-H</strain>
    </source>
</reference>
<dbReference type="Proteomes" id="UP000500961">
    <property type="component" value="Chromosome"/>
</dbReference>
<dbReference type="KEGG" id="ttz:FHG85_11620"/>